<evidence type="ECO:0000256" key="5">
    <source>
        <dbReference type="ARBA" id="ARBA00022982"/>
    </source>
</evidence>
<organism evidence="8 9">
    <name type="scientific">Candidatus Anoxymicrobium japonicum</name>
    <dbReference type="NCBI Taxonomy" id="2013648"/>
    <lineage>
        <taxon>Bacteria</taxon>
        <taxon>Bacillati</taxon>
        <taxon>Actinomycetota</taxon>
        <taxon>Candidatus Geothermincolia</taxon>
        <taxon>Candidatus Geothermincolales</taxon>
        <taxon>Candidatus Anoxymicrobiaceae</taxon>
        <taxon>Candidatus Anoxymicrobium</taxon>
    </lineage>
</organism>
<dbReference type="PANTHER" id="PTHR21294:SF8">
    <property type="entry name" value="ELECTRON TRANSFER FLAVOPROTEIN SUBUNIT BETA"/>
    <property type="match status" value="1"/>
</dbReference>
<dbReference type="PIRSF" id="PIRSF000090">
    <property type="entry name" value="Beta-ETF"/>
    <property type="match status" value="1"/>
</dbReference>
<dbReference type="EMBL" id="PHEX01000022">
    <property type="protein sequence ID" value="PKQ28303.1"/>
    <property type="molecule type" value="Genomic_DNA"/>
</dbReference>
<dbReference type="SUPFAM" id="SSF52402">
    <property type="entry name" value="Adenine nucleotide alpha hydrolases-like"/>
    <property type="match status" value="1"/>
</dbReference>
<evidence type="ECO:0000313" key="9">
    <source>
        <dbReference type="Proteomes" id="UP000233654"/>
    </source>
</evidence>
<dbReference type="PANTHER" id="PTHR21294">
    <property type="entry name" value="ELECTRON TRANSFER FLAVOPROTEIN BETA-SUBUNIT"/>
    <property type="match status" value="1"/>
</dbReference>
<accession>A0A2N3G6H0</accession>
<dbReference type="Gene3D" id="3.40.50.620">
    <property type="entry name" value="HUPs"/>
    <property type="match status" value="1"/>
</dbReference>
<dbReference type="CDD" id="cd01714">
    <property type="entry name" value="ETF_beta"/>
    <property type="match status" value="1"/>
</dbReference>
<comment type="function">
    <text evidence="6">The electron transfer flavoprotein serves as a specific electron acceptor for other dehydrogenases. It transfers the electrons to the main respiratory chain via ETF-ubiquinone oxidoreductase (ETF dehydrogenase).</text>
</comment>
<evidence type="ECO:0000256" key="3">
    <source>
        <dbReference type="ARBA" id="ARBA00016797"/>
    </source>
</evidence>
<evidence type="ECO:0000256" key="4">
    <source>
        <dbReference type="ARBA" id="ARBA00022448"/>
    </source>
</evidence>
<name>A0A2N3G6H0_9ACTN</name>
<evidence type="ECO:0000256" key="2">
    <source>
        <dbReference type="ARBA" id="ARBA00011355"/>
    </source>
</evidence>
<dbReference type="SMART" id="SM00893">
    <property type="entry name" value="ETF"/>
    <property type="match status" value="1"/>
</dbReference>
<evidence type="ECO:0000256" key="1">
    <source>
        <dbReference type="ARBA" id="ARBA00007557"/>
    </source>
</evidence>
<evidence type="ECO:0000259" key="7">
    <source>
        <dbReference type="SMART" id="SM00893"/>
    </source>
</evidence>
<protein>
    <recommendedName>
        <fullName evidence="3">Electron transfer flavoprotein subunit beta</fullName>
    </recommendedName>
</protein>
<proteinExistence type="inferred from homology"/>
<dbReference type="InterPro" id="IPR012255">
    <property type="entry name" value="ETF_b"/>
</dbReference>
<evidence type="ECO:0000313" key="8">
    <source>
        <dbReference type="EMBL" id="PKQ28303.1"/>
    </source>
</evidence>
<keyword evidence="4" id="KW-0813">Transport</keyword>
<dbReference type="AlphaFoldDB" id="A0A2N3G6H0"/>
<feature type="domain" description="Electron transfer flavoprotein alpha/beta-subunit N-terminal" evidence="7">
    <location>
        <begin position="26"/>
        <end position="217"/>
    </location>
</feature>
<dbReference type="Proteomes" id="UP000233654">
    <property type="component" value="Unassembled WGS sequence"/>
</dbReference>
<comment type="similarity">
    <text evidence="1">Belongs to the ETF beta-subunit/FixA family.</text>
</comment>
<gene>
    <name evidence="8" type="ORF">CVT63_03480</name>
</gene>
<comment type="subunit">
    <text evidence="2">Heterodimer of an alpha and a beta subunit.</text>
</comment>
<comment type="caution">
    <text evidence="8">The sequence shown here is derived from an EMBL/GenBank/DDBJ whole genome shotgun (WGS) entry which is preliminary data.</text>
</comment>
<dbReference type="InterPro" id="IPR014730">
    <property type="entry name" value="ETF_a/b_N"/>
</dbReference>
<dbReference type="Pfam" id="PF01012">
    <property type="entry name" value="ETF"/>
    <property type="match status" value="1"/>
</dbReference>
<evidence type="ECO:0000256" key="6">
    <source>
        <dbReference type="ARBA" id="ARBA00025649"/>
    </source>
</evidence>
<dbReference type="InterPro" id="IPR014729">
    <property type="entry name" value="Rossmann-like_a/b/a_fold"/>
</dbReference>
<reference evidence="8 9" key="1">
    <citation type="journal article" date="2017" name="ISME J.">
        <title>Potential for microbial H2 and metal transformations associated with novel bacteria and archaea in deep terrestrial subsurface sediments.</title>
        <authorList>
            <person name="Hernsdorf A.W."/>
            <person name="Amano Y."/>
            <person name="Miyakawa K."/>
            <person name="Ise K."/>
            <person name="Suzuki Y."/>
            <person name="Anantharaman K."/>
            <person name="Probst A."/>
            <person name="Burstein D."/>
            <person name="Thomas B.C."/>
            <person name="Banfield J.F."/>
        </authorList>
    </citation>
    <scope>NUCLEOTIDE SEQUENCE [LARGE SCALE GENOMIC DNA]</scope>
    <source>
        <strain evidence="8">HGW-Actinobacteria-3</strain>
    </source>
</reference>
<dbReference type="GO" id="GO:0009055">
    <property type="term" value="F:electron transfer activity"/>
    <property type="evidence" value="ECO:0007669"/>
    <property type="project" value="InterPro"/>
</dbReference>
<keyword evidence="5" id="KW-0249">Electron transport</keyword>
<sequence>MNIAVCVKQVPDTSDPDTEVHIDSSGKGVDQSKFSFVINDADNFAVEEAVQLKEKNGGEVTVVNVGSEAANQVIKMALAKGGDGAIRLDDEKFAGSDPVAIARILHAGIKDLSCDIVMTGCLASDDGYGAVGVALASMMGVPHAAYVKTVEVAGDGNLKVGRELEGGLLEIDEINTPCVLTIQTGGNEPRYASFKGIREASKKEIKVMDLAATGLSEDQVGEAGSVAVMVQYSIPEVGELAEILDGDPGETAGKLAGILKEKGLV</sequence>
<dbReference type="InterPro" id="IPR033948">
    <property type="entry name" value="ETF_beta_N"/>
</dbReference>